<dbReference type="InterPro" id="IPR012373">
    <property type="entry name" value="Ferrdict_sens_TM"/>
</dbReference>
<evidence type="ECO:0000256" key="1">
    <source>
        <dbReference type="SAM" id="Phobius"/>
    </source>
</evidence>
<feature type="domain" description="FecR protein" evidence="2">
    <location>
        <begin position="141"/>
        <end position="235"/>
    </location>
</feature>
<keyword evidence="1" id="KW-0472">Membrane</keyword>
<dbReference type="InterPro" id="IPR032508">
    <property type="entry name" value="FecR_C"/>
</dbReference>
<evidence type="ECO:0000259" key="3">
    <source>
        <dbReference type="Pfam" id="PF16344"/>
    </source>
</evidence>
<dbReference type="AlphaFoldDB" id="A0A420B6F2"/>
<dbReference type="InterPro" id="IPR006860">
    <property type="entry name" value="FecR"/>
</dbReference>
<dbReference type="RefSeq" id="WP_120259377.1">
    <property type="nucleotide sequence ID" value="NZ_RAPY01000002.1"/>
</dbReference>
<dbReference type="Gene3D" id="2.60.120.1440">
    <property type="match status" value="1"/>
</dbReference>
<dbReference type="GO" id="GO:0016989">
    <property type="term" value="F:sigma factor antagonist activity"/>
    <property type="evidence" value="ECO:0007669"/>
    <property type="project" value="TreeGrafter"/>
</dbReference>
<evidence type="ECO:0000313" key="4">
    <source>
        <dbReference type="EMBL" id="RKE52324.1"/>
    </source>
</evidence>
<feature type="transmembrane region" description="Helical" evidence="1">
    <location>
        <begin position="49"/>
        <end position="70"/>
    </location>
</feature>
<dbReference type="Pfam" id="PF04773">
    <property type="entry name" value="FecR"/>
    <property type="match status" value="1"/>
</dbReference>
<proteinExistence type="predicted"/>
<dbReference type="EMBL" id="RAPY01000002">
    <property type="protein sequence ID" value="RKE52324.1"/>
    <property type="molecule type" value="Genomic_DNA"/>
</dbReference>
<protein>
    <submittedName>
        <fullName evidence="4">FecR family protein</fullName>
    </submittedName>
</protein>
<keyword evidence="1" id="KW-0812">Transmembrane</keyword>
<name>A0A420B6F2_SPHD1</name>
<dbReference type="Proteomes" id="UP000286246">
    <property type="component" value="Unassembled WGS sequence"/>
</dbReference>
<evidence type="ECO:0000313" key="5">
    <source>
        <dbReference type="Proteomes" id="UP000286246"/>
    </source>
</evidence>
<dbReference type="PIRSF" id="PIRSF018266">
    <property type="entry name" value="FecR"/>
    <property type="match status" value="1"/>
</dbReference>
<dbReference type="PANTHER" id="PTHR30273">
    <property type="entry name" value="PERIPLASMIC SIGNAL SENSOR AND SIGMA FACTOR ACTIVATOR FECR-RELATED"/>
    <property type="match status" value="1"/>
</dbReference>
<keyword evidence="1" id="KW-1133">Transmembrane helix</keyword>
<sequence>MRLLSNKPNRNKQNEIWKGIVRKAEQDHDYSLSAIDMTVRSMPFYRNGWAIGAAAVLVLLLLGSLWKLWLHSSISFMDEKELKATYVDASSSSKLILSTGDTVLLDGARPLDSNLSQLAHNASSLDFRKLNHTKLQGQLQTLQTGRGKQLHVTLSDGSEVWLNASSQLKFPAHFEGAERPVSVTGEAYFEVAHNKKSPFIVTMGQQQVKVLGTHFNTRGYHNERSKTVTLLEGAVAVRDSRRKDAPTVLKPAEQYVSDGQVGTVHTLANPESVVAWRNGEFYFEDADALTIVRELERWYPVSIGLKQQDTTKKISGRIKRTDSMKEVVEMLRFFDIEITVTKNE</sequence>
<dbReference type="Pfam" id="PF16344">
    <property type="entry name" value="FecR_C"/>
    <property type="match status" value="1"/>
</dbReference>
<feature type="domain" description="Protein FecR C-terminal" evidence="3">
    <location>
        <begin position="280"/>
        <end position="334"/>
    </location>
</feature>
<reference evidence="4 5" key="1">
    <citation type="submission" date="2018-09" db="EMBL/GenBank/DDBJ databases">
        <title>Genomic Encyclopedia of Type Strains, Phase III (KMG-III): the genomes of soil and plant-associated and newly described type strains.</title>
        <authorList>
            <person name="Whitman W."/>
        </authorList>
    </citation>
    <scope>NUCLEOTIDE SEQUENCE [LARGE SCALE GENOMIC DNA]</scope>
    <source>
        <strain evidence="4 5">CECT 7938</strain>
    </source>
</reference>
<dbReference type="OrthoDB" id="1123467at2"/>
<keyword evidence="5" id="KW-1185">Reference proteome</keyword>
<comment type="caution">
    <text evidence="4">The sequence shown here is derived from an EMBL/GenBank/DDBJ whole genome shotgun (WGS) entry which is preliminary data.</text>
</comment>
<gene>
    <name evidence="4" type="ORF">DFQ12_2558</name>
</gene>
<dbReference type="Gene3D" id="3.55.50.30">
    <property type="match status" value="1"/>
</dbReference>
<accession>A0A420B6F2</accession>
<dbReference type="PANTHER" id="PTHR30273:SF2">
    <property type="entry name" value="PROTEIN FECR"/>
    <property type="match status" value="1"/>
</dbReference>
<organism evidence="4 5">
    <name type="scientific">Sphingobacterium detergens</name>
    <dbReference type="NCBI Taxonomy" id="1145106"/>
    <lineage>
        <taxon>Bacteria</taxon>
        <taxon>Pseudomonadati</taxon>
        <taxon>Bacteroidota</taxon>
        <taxon>Sphingobacteriia</taxon>
        <taxon>Sphingobacteriales</taxon>
        <taxon>Sphingobacteriaceae</taxon>
        <taxon>Sphingobacterium</taxon>
    </lineage>
</organism>
<evidence type="ECO:0000259" key="2">
    <source>
        <dbReference type="Pfam" id="PF04773"/>
    </source>
</evidence>